<feature type="domain" description="HTH merR-type" evidence="2">
    <location>
        <begin position="4"/>
        <end position="72"/>
    </location>
</feature>
<gene>
    <name evidence="3" type="ORF">I6N96_16650</name>
</gene>
<reference evidence="3 4" key="1">
    <citation type="submission" date="2020-12" db="EMBL/GenBank/DDBJ databases">
        <title>Vagococcus allomyrinae sp. nov. and Enterococcus lavae sp. nov., isolated from the larvae of Allomyrina dichotoma.</title>
        <authorList>
            <person name="Lee S.D."/>
        </authorList>
    </citation>
    <scope>NUCLEOTIDE SEQUENCE [LARGE SCALE GENOMIC DNA]</scope>
    <source>
        <strain evidence="3 4">BWM-S5</strain>
    </source>
</reference>
<comment type="caution">
    <text evidence="3">The sequence shown here is derived from an EMBL/GenBank/DDBJ whole genome shotgun (WGS) entry which is preliminary data.</text>
</comment>
<evidence type="ECO:0000256" key="1">
    <source>
        <dbReference type="ARBA" id="ARBA00023125"/>
    </source>
</evidence>
<proteinExistence type="predicted"/>
<dbReference type="PANTHER" id="PTHR30204:SF97">
    <property type="entry name" value="MERR FAMILY REGULATORY PROTEIN"/>
    <property type="match status" value="1"/>
</dbReference>
<keyword evidence="1" id="KW-0238">DNA-binding</keyword>
<protein>
    <submittedName>
        <fullName evidence="3">MerR family transcriptional regulator</fullName>
    </submittedName>
</protein>
<accession>A0ABS4CN41</accession>
<organism evidence="3 4">
    <name type="scientific">Enterococcus larvae</name>
    <dbReference type="NCBI Taxonomy" id="2794352"/>
    <lineage>
        <taxon>Bacteria</taxon>
        <taxon>Bacillati</taxon>
        <taxon>Bacillota</taxon>
        <taxon>Bacilli</taxon>
        <taxon>Lactobacillales</taxon>
        <taxon>Enterococcaceae</taxon>
        <taxon>Enterococcus</taxon>
    </lineage>
</organism>
<dbReference type="PANTHER" id="PTHR30204">
    <property type="entry name" value="REDOX-CYCLING DRUG-SENSING TRANSCRIPTIONAL ACTIVATOR SOXR"/>
    <property type="match status" value="1"/>
</dbReference>
<evidence type="ECO:0000313" key="4">
    <source>
        <dbReference type="Proteomes" id="UP000673375"/>
    </source>
</evidence>
<dbReference type="Pfam" id="PF13411">
    <property type="entry name" value="MerR_1"/>
    <property type="match status" value="1"/>
</dbReference>
<dbReference type="Proteomes" id="UP000673375">
    <property type="component" value="Unassembled WGS sequence"/>
</dbReference>
<dbReference type="PROSITE" id="PS50937">
    <property type="entry name" value="HTH_MERR_2"/>
    <property type="match status" value="1"/>
</dbReference>
<evidence type="ECO:0000313" key="3">
    <source>
        <dbReference type="EMBL" id="MBP1047923.1"/>
    </source>
</evidence>
<dbReference type="InterPro" id="IPR009061">
    <property type="entry name" value="DNA-bd_dom_put_sf"/>
</dbReference>
<evidence type="ECO:0000259" key="2">
    <source>
        <dbReference type="PROSITE" id="PS50937"/>
    </source>
</evidence>
<dbReference type="Gene3D" id="1.10.1660.10">
    <property type="match status" value="1"/>
</dbReference>
<dbReference type="RefSeq" id="WP_209558697.1">
    <property type="nucleotide sequence ID" value="NZ_JAEDXU010000010.1"/>
</dbReference>
<dbReference type="InterPro" id="IPR000551">
    <property type="entry name" value="MerR-type_HTH_dom"/>
</dbReference>
<dbReference type="SMART" id="SM00422">
    <property type="entry name" value="HTH_MERR"/>
    <property type="match status" value="1"/>
</dbReference>
<keyword evidence="4" id="KW-1185">Reference proteome</keyword>
<dbReference type="EMBL" id="JAEDXU010000010">
    <property type="protein sequence ID" value="MBP1047923.1"/>
    <property type="molecule type" value="Genomic_DNA"/>
</dbReference>
<name>A0ABS4CN41_9ENTE</name>
<dbReference type="CDD" id="cd00592">
    <property type="entry name" value="HTH_MerR-like"/>
    <property type="match status" value="1"/>
</dbReference>
<dbReference type="InterPro" id="IPR047057">
    <property type="entry name" value="MerR_fam"/>
</dbReference>
<dbReference type="SUPFAM" id="SSF46955">
    <property type="entry name" value="Putative DNA-binding domain"/>
    <property type="match status" value="1"/>
</dbReference>
<sequence>MTTAWTINEIAKRTSLSKDTIRYYEKEKLISPKRAENNYRVYSEEELLKLKYISVMKYAQFSIKEIKGFMGLFDQELSEECNQEGMTLLNKKIRDLELVMHHYQSILTLLKQLPYPGTFQQLTEELGTGNARRLDGFIEQLFDEIKEEPYEDH</sequence>